<dbReference type="PANTHER" id="PTHR11319">
    <property type="entry name" value="G PROTEIN-COUPLED RECEPTOR-RELATED"/>
    <property type="match status" value="1"/>
</dbReference>
<accession>A0A812TW46</accession>
<evidence type="ECO:0000313" key="4">
    <source>
        <dbReference type="Proteomes" id="UP000649617"/>
    </source>
</evidence>
<keyword evidence="2" id="KW-0472">Membrane</keyword>
<feature type="transmembrane region" description="Helical" evidence="2">
    <location>
        <begin position="269"/>
        <end position="292"/>
    </location>
</feature>
<reference evidence="3" key="1">
    <citation type="submission" date="2021-02" db="EMBL/GenBank/DDBJ databases">
        <authorList>
            <person name="Dougan E. K."/>
            <person name="Rhodes N."/>
            <person name="Thang M."/>
            <person name="Chan C."/>
        </authorList>
    </citation>
    <scope>NUCLEOTIDE SEQUENCE</scope>
</reference>
<feature type="transmembrane region" description="Helical" evidence="2">
    <location>
        <begin position="375"/>
        <end position="394"/>
    </location>
</feature>
<feature type="transmembrane region" description="Helical" evidence="2">
    <location>
        <begin position="343"/>
        <end position="363"/>
    </location>
</feature>
<evidence type="ECO:0000256" key="1">
    <source>
        <dbReference type="SAM" id="MobiDB-lite"/>
    </source>
</evidence>
<evidence type="ECO:0008006" key="5">
    <source>
        <dbReference type="Google" id="ProtNLM"/>
    </source>
</evidence>
<dbReference type="AlphaFoldDB" id="A0A812TW46"/>
<organism evidence="3 4">
    <name type="scientific">Symbiodinium pilosum</name>
    <name type="common">Dinoflagellate</name>
    <dbReference type="NCBI Taxonomy" id="2952"/>
    <lineage>
        <taxon>Eukaryota</taxon>
        <taxon>Sar</taxon>
        <taxon>Alveolata</taxon>
        <taxon>Dinophyceae</taxon>
        <taxon>Suessiales</taxon>
        <taxon>Symbiodiniaceae</taxon>
        <taxon>Symbiodinium</taxon>
    </lineage>
</organism>
<feature type="region of interest" description="Disordered" evidence="1">
    <location>
        <begin position="459"/>
        <end position="480"/>
    </location>
</feature>
<dbReference type="Proteomes" id="UP000649617">
    <property type="component" value="Unassembled WGS sequence"/>
</dbReference>
<gene>
    <name evidence="3" type="ORF">SPIL2461_LOCUS14283</name>
</gene>
<keyword evidence="2" id="KW-0812">Transmembrane</keyword>
<sequence>MKVGHMVEVKNISFTIYCPNPAACPGGNSSNFSFMCAKGYENRSCASCAKGYAISDSSVLLCTRCPTKWWQQALQWLCMLGKHVLPFALAAKSALQGLDEKDRVQEEAKRSAVLINQLLSFATVTGGLLTVVAQTNAVGEIKSWAAKAVLEICGATTWLMGGEGPSEGFGGFGVSSLCLLTDLGLSGELWQAHLLHTAIPLALVLGLMYFRPSTQHGLVVVVGLNCFWPGVFSYFGKYLYCYQFAPESAAKQKEDTYDCPFTQDLGQRIALRIIMVLVFLMVSLVWIGLSLYKKDDKKPPLHVIFLSRAYRQSCHLWESERLMRKALLTLAVSALPITSSPALQLVCVLGVVVVSLFLYAALLPYKTMRFNLTECTLLATAALMTGIVSCLTAYDDYWGRVLQVEFLLIFTMVGLVVVTCFVMMFMIYLELRREWRNRPVPKEEQPWLWGTFLLSRSSLTNDRDTSSGDRAQMSPVALSS</sequence>
<evidence type="ECO:0000313" key="3">
    <source>
        <dbReference type="EMBL" id="CAE7539836.1"/>
    </source>
</evidence>
<keyword evidence="4" id="KW-1185">Reference proteome</keyword>
<feature type="transmembrane region" description="Helical" evidence="2">
    <location>
        <begin position="406"/>
        <end position="429"/>
    </location>
</feature>
<evidence type="ECO:0000256" key="2">
    <source>
        <dbReference type="SAM" id="Phobius"/>
    </source>
</evidence>
<proteinExistence type="predicted"/>
<comment type="caution">
    <text evidence="3">The sequence shown here is derived from an EMBL/GenBank/DDBJ whole genome shotgun (WGS) entry which is preliminary data.</text>
</comment>
<protein>
    <recommendedName>
        <fullName evidence="5">TRP C-terminal domain-containing protein</fullName>
    </recommendedName>
</protein>
<dbReference type="OrthoDB" id="432246at2759"/>
<name>A0A812TW46_SYMPI</name>
<dbReference type="PANTHER" id="PTHR11319:SF35">
    <property type="entry name" value="OUTER MEMBRANE PROTEIN PMPC-RELATED"/>
    <property type="match status" value="1"/>
</dbReference>
<keyword evidence="2" id="KW-1133">Transmembrane helix</keyword>
<dbReference type="EMBL" id="CAJNIZ010032791">
    <property type="protein sequence ID" value="CAE7539836.1"/>
    <property type="molecule type" value="Genomic_DNA"/>
</dbReference>
<feature type="transmembrane region" description="Helical" evidence="2">
    <location>
        <begin position="217"/>
        <end position="236"/>
    </location>
</feature>